<accession>A0A4W3GVA1</accession>
<evidence type="ECO:0000313" key="9">
    <source>
        <dbReference type="Proteomes" id="UP000314986"/>
    </source>
</evidence>
<reference evidence="8" key="5">
    <citation type="submission" date="2025-09" db="UniProtKB">
        <authorList>
            <consortium name="Ensembl"/>
        </authorList>
    </citation>
    <scope>IDENTIFICATION</scope>
</reference>
<dbReference type="GeneTree" id="ENSGT00550000074976"/>
<dbReference type="InterPro" id="IPR035979">
    <property type="entry name" value="RBD_domain_sf"/>
</dbReference>
<evidence type="ECO:0000256" key="4">
    <source>
        <dbReference type="ARBA" id="ARBA00023242"/>
    </source>
</evidence>
<dbReference type="Ensembl" id="ENSCMIT00000007761.1">
    <property type="protein sequence ID" value="ENSCMIP00000007536.1"/>
    <property type="gene ID" value="ENSCMIG00000004136.1"/>
</dbReference>
<dbReference type="PANTHER" id="PTHR48039:SF5">
    <property type="entry name" value="RNA-BINDING PROTEIN 28"/>
    <property type="match status" value="1"/>
</dbReference>
<evidence type="ECO:0000313" key="8">
    <source>
        <dbReference type="Ensembl" id="ENSCMIP00000007536.1"/>
    </source>
</evidence>
<dbReference type="GO" id="GO:0005730">
    <property type="term" value="C:nucleolus"/>
    <property type="evidence" value="ECO:0007669"/>
    <property type="project" value="TreeGrafter"/>
</dbReference>
<dbReference type="InterPro" id="IPR012677">
    <property type="entry name" value="Nucleotide-bd_a/b_plait_sf"/>
</dbReference>
<dbReference type="GO" id="GO:0003729">
    <property type="term" value="F:mRNA binding"/>
    <property type="evidence" value="ECO:0007669"/>
    <property type="project" value="TreeGrafter"/>
</dbReference>
<dbReference type="InParanoid" id="A0A4W3GVA1"/>
<dbReference type="AlphaFoldDB" id="A0A4W3GVA1"/>
<dbReference type="PANTHER" id="PTHR48039">
    <property type="entry name" value="RNA-BINDING MOTIF PROTEIN 14B"/>
    <property type="match status" value="1"/>
</dbReference>
<reference evidence="9" key="3">
    <citation type="journal article" date="2014" name="Nature">
        <title>Elephant shark genome provides unique insights into gnathostome evolution.</title>
        <authorList>
            <consortium name="International Elephant Shark Genome Sequencing Consortium"/>
            <person name="Venkatesh B."/>
            <person name="Lee A.P."/>
            <person name="Ravi V."/>
            <person name="Maurya A.K."/>
            <person name="Lian M.M."/>
            <person name="Swann J.B."/>
            <person name="Ohta Y."/>
            <person name="Flajnik M.F."/>
            <person name="Sutoh Y."/>
            <person name="Kasahara M."/>
            <person name="Hoon S."/>
            <person name="Gangu V."/>
            <person name="Roy S.W."/>
            <person name="Irimia M."/>
            <person name="Korzh V."/>
            <person name="Kondrychyn I."/>
            <person name="Lim Z.W."/>
            <person name="Tay B.H."/>
            <person name="Tohari S."/>
            <person name="Kong K.W."/>
            <person name="Ho S."/>
            <person name="Lorente-Galdos B."/>
            <person name="Quilez J."/>
            <person name="Marques-Bonet T."/>
            <person name="Raney B.J."/>
            <person name="Ingham P.W."/>
            <person name="Tay A."/>
            <person name="Hillier L.W."/>
            <person name="Minx P."/>
            <person name="Boehm T."/>
            <person name="Wilson R.K."/>
            <person name="Brenner S."/>
            <person name="Warren W.C."/>
        </authorList>
    </citation>
    <scope>NUCLEOTIDE SEQUENCE [LARGE SCALE GENOMIC DNA]</scope>
</reference>
<reference evidence="9" key="2">
    <citation type="journal article" date="2007" name="PLoS Biol.">
        <title>Survey sequencing and comparative analysis of the elephant shark (Callorhinchus milii) genome.</title>
        <authorList>
            <person name="Venkatesh B."/>
            <person name="Kirkness E.F."/>
            <person name="Loh Y.H."/>
            <person name="Halpern A.L."/>
            <person name="Lee A.P."/>
            <person name="Johnson J."/>
            <person name="Dandona N."/>
            <person name="Viswanathan L.D."/>
            <person name="Tay A."/>
            <person name="Venter J.C."/>
            <person name="Strausberg R.L."/>
            <person name="Brenner S."/>
        </authorList>
    </citation>
    <scope>NUCLEOTIDE SEQUENCE [LARGE SCALE GENOMIC DNA]</scope>
</reference>
<name>A0A4W3GVA1_CALMI</name>
<dbReference type="InterPro" id="IPR051945">
    <property type="entry name" value="RRM_MRD1_RNA_proc_ribogen"/>
</dbReference>
<organism evidence="8 9">
    <name type="scientific">Callorhinchus milii</name>
    <name type="common">Ghost shark</name>
    <dbReference type="NCBI Taxonomy" id="7868"/>
    <lineage>
        <taxon>Eukaryota</taxon>
        <taxon>Metazoa</taxon>
        <taxon>Chordata</taxon>
        <taxon>Craniata</taxon>
        <taxon>Vertebrata</taxon>
        <taxon>Chondrichthyes</taxon>
        <taxon>Holocephali</taxon>
        <taxon>Chimaeriformes</taxon>
        <taxon>Callorhinchidae</taxon>
        <taxon>Callorhinchus</taxon>
    </lineage>
</organism>
<feature type="compositionally biased region" description="Acidic residues" evidence="6">
    <location>
        <begin position="74"/>
        <end position="107"/>
    </location>
</feature>
<dbReference type="PROSITE" id="PS50102">
    <property type="entry name" value="RRM"/>
    <property type="match status" value="1"/>
</dbReference>
<feature type="region of interest" description="Disordered" evidence="6">
    <location>
        <begin position="53"/>
        <end position="172"/>
    </location>
</feature>
<feature type="domain" description="RRM" evidence="7">
    <location>
        <begin position="1"/>
        <end position="49"/>
    </location>
</feature>
<evidence type="ECO:0000256" key="5">
    <source>
        <dbReference type="PROSITE-ProRule" id="PRU00176"/>
    </source>
</evidence>
<reference evidence="9" key="1">
    <citation type="journal article" date="2006" name="Science">
        <title>Ancient noncoding elements conserved in the human genome.</title>
        <authorList>
            <person name="Venkatesh B."/>
            <person name="Kirkness E.F."/>
            <person name="Loh Y.H."/>
            <person name="Halpern A.L."/>
            <person name="Lee A.P."/>
            <person name="Johnson J."/>
            <person name="Dandona N."/>
            <person name="Viswanathan L.D."/>
            <person name="Tay A."/>
            <person name="Venter J.C."/>
            <person name="Strausberg R.L."/>
            <person name="Brenner S."/>
        </authorList>
    </citation>
    <scope>NUCLEOTIDE SEQUENCE [LARGE SCALE GENOMIC DNA]</scope>
</reference>
<evidence type="ECO:0000256" key="3">
    <source>
        <dbReference type="ARBA" id="ARBA00022884"/>
    </source>
</evidence>
<feature type="compositionally biased region" description="Acidic residues" evidence="6">
    <location>
        <begin position="121"/>
        <end position="159"/>
    </location>
</feature>
<dbReference type="SUPFAM" id="SSF54928">
    <property type="entry name" value="RNA-binding domain, RBD"/>
    <property type="match status" value="1"/>
</dbReference>
<keyword evidence="9" id="KW-1185">Reference proteome</keyword>
<keyword evidence="3 5" id="KW-0694">RNA-binding</keyword>
<feature type="compositionally biased region" description="Basic residues" evidence="6">
    <location>
        <begin position="163"/>
        <end position="172"/>
    </location>
</feature>
<reference evidence="8" key="4">
    <citation type="submission" date="2025-08" db="UniProtKB">
        <authorList>
            <consortium name="Ensembl"/>
        </authorList>
    </citation>
    <scope>IDENTIFICATION</scope>
</reference>
<keyword evidence="4" id="KW-0539">Nucleus</keyword>
<keyword evidence="2" id="KW-0677">Repeat</keyword>
<evidence type="ECO:0000256" key="2">
    <source>
        <dbReference type="ARBA" id="ARBA00022737"/>
    </source>
</evidence>
<dbReference type="Gene3D" id="3.30.70.330">
    <property type="match status" value="2"/>
</dbReference>
<evidence type="ECO:0000256" key="1">
    <source>
        <dbReference type="ARBA" id="ARBA00004123"/>
    </source>
</evidence>
<comment type="subcellular location">
    <subcellularLocation>
        <location evidence="1">Nucleus</location>
    </subcellularLocation>
</comment>
<sequence length="206" mass="23330">MNIPTKEDGKMRGFAFVQFRNVLEAGRALKGMNLKEIKGRPVAVDWAVAKDKYKTTVDPSQIAMEKKPSQGQREEEEGETKEEEEEGEGETKEEEEGETEEEEEELETMSQPPAKKRSLTTEEEESSDDEDGSEQQEDSSDEGGSEESDLGSEEDEDGEEPVKKKKKQRKTKLLTDVHEGRTVFIRNLSFDSEEESLEELLLSFGE</sequence>
<protein>
    <recommendedName>
        <fullName evidence="7">RRM domain-containing protein</fullName>
    </recommendedName>
</protein>
<dbReference type="Pfam" id="PF00076">
    <property type="entry name" value="RRM_1"/>
    <property type="match status" value="1"/>
</dbReference>
<proteinExistence type="predicted"/>
<dbReference type="Proteomes" id="UP000314986">
    <property type="component" value="Unassembled WGS sequence"/>
</dbReference>
<evidence type="ECO:0000259" key="7">
    <source>
        <dbReference type="PROSITE" id="PS50102"/>
    </source>
</evidence>
<dbReference type="STRING" id="7868.ENSCMIP00000007536"/>
<dbReference type="InterPro" id="IPR000504">
    <property type="entry name" value="RRM_dom"/>
</dbReference>
<evidence type="ECO:0000256" key="6">
    <source>
        <dbReference type="SAM" id="MobiDB-lite"/>
    </source>
</evidence>